<dbReference type="PANTHER" id="PTHR32063">
    <property type="match status" value="1"/>
</dbReference>
<dbReference type="Gene3D" id="1.20.1640.10">
    <property type="entry name" value="Multidrug efflux transporter AcrB transmembrane domain"/>
    <property type="match status" value="3"/>
</dbReference>
<dbReference type="AlphaFoldDB" id="A0A644YC81"/>
<proteinExistence type="predicted"/>
<feature type="region of interest" description="Disordered" evidence="1">
    <location>
        <begin position="1090"/>
        <end position="1138"/>
    </location>
</feature>
<dbReference type="Gene3D" id="3.30.70.1440">
    <property type="entry name" value="Multidrug efflux transporter AcrB pore domain"/>
    <property type="match status" value="2"/>
</dbReference>
<dbReference type="Gene3D" id="3.30.70.1320">
    <property type="entry name" value="Multidrug efflux transporter AcrB pore domain like"/>
    <property type="match status" value="1"/>
</dbReference>
<reference evidence="3" key="1">
    <citation type="submission" date="2019-08" db="EMBL/GenBank/DDBJ databases">
        <authorList>
            <person name="Kucharzyk K."/>
            <person name="Murdoch R.W."/>
            <person name="Higgins S."/>
            <person name="Loffler F."/>
        </authorList>
    </citation>
    <scope>NUCLEOTIDE SEQUENCE</scope>
</reference>
<feature type="transmembrane region" description="Helical" evidence="2">
    <location>
        <begin position="1055"/>
        <end position="1079"/>
    </location>
</feature>
<dbReference type="Pfam" id="PF00873">
    <property type="entry name" value="ACR_tran"/>
    <property type="match status" value="2"/>
</dbReference>
<keyword evidence="2" id="KW-0472">Membrane</keyword>
<feature type="transmembrane region" description="Helical" evidence="2">
    <location>
        <begin position="332"/>
        <end position="351"/>
    </location>
</feature>
<feature type="transmembrane region" description="Helical" evidence="2">
    <location>
        <begin position="1024"/>
        <end position="1049"/>
    </location>
</feature>
<name>A0A644YC81_9ZZZZ</name>
<feature type="compositionally biased region" description="Low complexity" evidence="1">
    <location>
        <begin position="777"/>
        <end position="786"/>
    </location>
</feature>
<feature type="compositionally biased region" description="Basic and acidic residues" evidence="1">
    <location>
        <begin position="1090"/>
        <end position="1111"/>
    </location>
</feature>
<dbReference type="SUPFAM" id="SSF82693">
    <property type="entry name" value="Multidrug efflux transporter AcrB pore domain, PN1, PN2, PC1 and PC2 subdomains"/>
    <property type="match status" value="2"/>
</dbReference>
<evidence type="ECO:0000256" key="2">
    <source>
        <dbReference type="SAM" id="Phobius"/>
    </source>
</evidence>
<evidence type="ECO:0000256" key="1">
    <source>
        <dbReference type="SAM" id="MobiDB-lite"/>
    </source>
</evidence>
<keyword evidence="2" id="KW-1133">Transmembrane helix</keyword>
<dbReference type="GO" id="GO:0042910">
    <property type="term" value="F:xenobiotic transmembrane transporter activity"/>
    <property type="evidence" value="ECO:0007669"/>
    <property type="project" value="TreeGrafter"/>
</dbReference>
<sequence>MGRLAALSMRNRALVALVTVFVLVFGVISTATLRQELIPRISVPVAVVYTSYPGASPAVVEQQVTIPIEQAVASLQGLDTSSSVSTAGASTVTLQMRYGANMSSVQQDAKAAISRIEGLLPDGVTSQVFTGSIDDVPVLQLAVADDTSAGQLAERVRTLVVPELEKIDGVRAVSVAGAPIPQVLVAVDDHKLSDQGVTVSQLQQAIGTSGTPAAGGSLRSGDQDLTVTVGERYASAADVAAVTLTSSSGRAVRVDQVATVTDREAPATSLARTNGRESLSLSVTKTPDGNSVAISGQIRDKLAGLDAALGHGAHTTVVFDQAPFISDSIHNLLVEGGLGLLMAVVVILLFLASIRPTLVTAVSIPVSVLMALIGMGSAGYSLNMLTLGALTMAIGRVVDDSIVVIENIQRHLGEGQRRAEAVLAGVREVATAITASTLTTVAVFLPLALVGGQVGELFRPFAVTSALALLSSLLVALTIVPVLAYWFLPERSRSHVTALDDAVGRPRRTPLQRLYLPSLGVAVRHPWVTVLVAVVLLGLSGAMVPRLQTDFLGDTGQNTLTVTQKFRPALSLDDQDRQAATVEAALRGVPGVETVQTTIGGAGAESMFTGGGADKATFSVTTDRSADQVALQQRVRDAVSPLTDVGEVAVAAQAGYGASTIDVTVAAPDTDRLRTATTAVHRALTGVEGSAGVTDTLAADRPTVVVDLDRTKAAEKGVDERTVAATVKAALAPQQAARVEADGVTKDVMISLGDAPVGLDALRDLKVPATVVKAAPAPTTAASTGPASGGPAGKTGTSGSTAAGSTATAGATSGGPAGRTGASGTGASGASQAAAQAAAKAAATPMTVRLGDIADVRQTDVATSIARDRGRRSATVSVTPAGSDLGAVTRAVTAAVGGVEVPAGVAVTVGGVSADQQKAFGQLGLALLVAVAIVYVVMVATFKSLVQPLILLVSIPFAAVGAVAALVLTGTPLGVPSMIGALMLVGIVVTNAIVLIDLINQYRTRGRSIDEAVREGARHRLRPIVMTALATILALAPMALGLSGGGVFISKPLAVVVIGGLVSSTLLTLILVPVLYTMVEGVGERRAVRHESRLARRLQAEPPHREPRATSRTDPATDGPDGDDRPRRGITDEPVTEA</sequence>
<dbReference type="PRINTS" id="PR00702">
    <property type="entry name" value="ACRIFLAVINRP"/>
</dbReference>
<gene>
    <name evidence="3" type="primary">swrC_6</name>
    <name evidence="3" type="ORF">SDC9_70624</name>
</gene>
<comment type="caution">
    <text evidence="3">The sequence shown here is derived from an EMBL/GenBank/DDBJ whole genome shotgun (WGS) entry which is preliminary data.</text>
</comment>
<feature type="transmembrane region" description="Helical" evidence="2">
    <location>
        <begin position="923"/>
        <end position="942"/>
    </location>
</feature>
<dbReference type="SUPFAM" id="SSF82714">
    <property type="entry name" value="Multidrug efflux transporter AcrB TolC docking domain, DN and DC subdomains"/>
    <property type="match status" value="2"/>
</dbReference>
<dbReference type="GO" id="GO:0005886">
    <property type="term" value="C:plasma membrane"/>
    <property type="evidence" value="ECO:0007669"/>
    <property type="project" value="TreeGrafter"/>
</dbReference>
<feature type="compositionally biased region" description="Low complexity" evidence="1">
    <location>
        <begin position="794"/>
        <end position="811"/>
    </location>
</feature>
<feature type="region of interest" description="Disordered" evidence="1">
    <location>
        <begin position="777"/>
        <end position="828"/>
    </location>
</feature>
<feature type="transmembrane region" description="Helical" evidence="2">
    <location>
        <begin position="975"/>
        <end position="999"/>
    </location>
</feature>
<dbReference type="PANTHER" id="PTHR32063:SF0">
    <property type="entry name" value="SWARMING MOTILITY PROTEIN SWRC"/>
    <property type="match status" value="1"/>
</dbReference>
<dbReference type="EMBL" id="VSSQ01004194">
    <property type="protein sequence ID" value="MPM24143.1"/>
    <property type="molecule type" value="Genomic_DNA"/>
</dbReference>
<accession>A0A644YC81</accession>
<feature type="transmembrane region" description="Helical" evidence="2">
    <location>
        <begin position="358"/>
        <end position="378"/>
    </location>
</feature>
<dbReference type="InterPro" id="IPR001036">
    <property type="entry name" value="Acrflvin-R"/>
</dbReference>
<dbReference type="Gene3D" id="3.30.70.1430">
    <property type="entry name" value="Multidrug efflux transporter AcrB pore domain"/>
    <property type="match status" value="2"/>
</dbReference>
<dbReference type="Gene3D" id="3.30.2090.10">
    <property type="entry name" value="Multidrug efflux transporter AcrB TolC docking domain, DN and DC subdomains"/>
    <property type="match status" value="3"/>
</dbReference>
<feature type="transmembrane region" description="Helical" evidence="2">
    <location>
        <begin position="461"/>
        <end position="488"/>
    </location>
</feature>
<dbReference type="InterPro" id="IPR027463">
    <property type="entry name" value="AcrB_DN_DC_subdom"/>
</dbReference>
<organism evidence="3">
    <name type="scientific">bioreactor metagenome</name>
    <dbReference type="NCBI Taxonomy" id="1076179"/>
    <lineage>
        <taxon>unclassified sequences</taxon>
        <taxon>metagenomes</taxon>
        <taxon>ecological metagenomes</taxon>
    </lineage>
</organism>
<evidence type="ECO:0000313" key="3">
    <source>
        <dbReference type="EMBL" id="MPM24143.1"/>
    </source>
</evidence>
<keyword evidence="2" id="KW-0812">Transmembrane</keyword>
<feature type="transmembrane region" description="Helical" evidence="2">
    <location>
        <begin position="429"/>
        <end position="449"/>
    </location>
</feature>
<protein>
    <submittedName>
        <fullName evidence="3">Swarming motility protein SwrC</fullName>
    </submittedName>
</protein>
<dbReference type="SUPFAM" id="SSF82866">
    <property type="entry name" value="Multidrug efflux transporter AcrB transmembrane domain"/>
    <property type="match status" value="2"/>
</dbReference>
<feature type="compositionally biased region" description="Basic and acidic residues" evidence="1">
    <location>
        <begin position="1122"/>
        <end position="1131"/>
    </location>
</feature>
<feature type="transmembrane region" description="Helical" evidence="2">
    <location>
        <begin position="949"/>
        <end position="969"/>
    </location>
</feature>
<feature type="compositionally biased region" description="Gly residues" evidence="1">
    <location>
        <begin position="812"/>
        <end position="827"/>
    </location>
</feature>